<feature type="signal peptide" evidence="5">
    <location>
        <begin position="1"/>
        <end position="21"/>
    </location>
</feature>
<dbReference type="Pfam" id="PF00691">
    <property type="entry name" value="OmpA"/>
    <property type="match status" value="1"/>
</dbReference>
<organism evidence="7 8">
    <name type="scientific">Alkalilimnicola ehrlichii</name>
    <dbReference type="NCBI Taxonomy" id="351052"/>
    <lineage>
        <taxon>Bacteria</taxon>
        <taxon>Pseudomonadati</taxon>
        <taxon>Pseudomonadota</taxon>
        <taxon>Gammaproteobacteria</taxon>
        <taxon>Chromatiales</taxon>
        <taxon>Ectothiorhodospiraceae</taxon>
        <taxon>Alkalilimnicola</taxon>
    </lineage>
</organism>
<dbReference type="AlphaFoldDB" id="A0A3E0X2T7"/>
<keyword evidence="3" id="KW-0998">Cell outer membrane</keyword>
<reference evidence="8" key="1">
    <citation type="submission" date="2017-05" db="EMBL/GenBank/DDBJ databases">
        <authorList>
            <person name="Sharma S."/>
            <person name="Sidhu C."/>
            <person name="Pinnaka A.K."/>
        </authorList>
    </citation>
    <scope>NUCLEOTIDE SEQUENCE [LARGE SCALE GENOMIC DNA]</scope>
    <source>
        <strain evidence="8">AK93</strain>
    </source>
</reference>
<gene>
    <name evidence="7" type="ORF">CAL65_04190</name>
</gene>
<evidence type="ECO:0000313" key="7">
    <source>
        <dbReference type="EMBL" id="RFA38554.1"/>
    </source>
</evidence>
<sequence length="323" mass="36149">MHRITQLIALACIALPFSALAETRLYLAQFDRSQWQIVAADSACHLRHEIPGFGNARITRNLDGDFSVSLLADIPPTTGGVANVISRNPAHWQTADERELQTTRIEANREAFHFSRHGAQRIVSELERGRIVSLRFEAWWHDGTAEVAISNTGFRKALNEHRECVAALHGNETTTANGDNEPQATDPLQVMGYEETPLPNLEANSPSETNENPNQRHEFVFETAEAHLSREARAELRRLAEELRNGGTWGEIVATAYSATSGSDQFNRELARQRAEAVRDYLTQLGIPRNQLRLRAYIAALTPDDEIMNGEHPSSRRVVVTIQ</sequence>
<dbReference type="EMBL" id="NFZW01000003">
    <property type="protein sequence ID" value="RFA38554.1"/>
    <property type="molecule type" value="Genomic_DNA"/>
</dbReference>
<dbReference type="InterPro" id="IPR006664">
    <property type="entry name" value="OMP_bac"/>
</dbReference>
<dbReference type="Proteomes" id="UP000256763">
    <property type="component" value="Unassembled WGS sequence"/>
</dbReference>
<comment type="subcellular location">
    <subcellularLocation>
        <location evidence="1">Cell outer membrane</location>
    </subcellularLocation>
</comment>
<evidence type="ECO:0000256" key="3">
    <source>
        <dbReference type="ARBA" id="ARBA00023237"/>
    </source>
</evidence>
<evidence type="ECO:0000313" key="8">
    <source>
        <dbReference type="Proteomes" id="UP000256763"/>
    </source>
</evidence>
<dbReference type="GO" id="GO:0009279">
    <property type="term" value="C:cell outer membrane"/>
    <property type="evidence" value="ECO:0007669"/>
    <property type="project" value="UniProtKB-SubCell"/>
</dbReference>
<keyword evidence="2 4" id="KW-0472">Membrane</keyword>
<dbReference type="InterPro" id="IPR006665">
    <property type="entry name" value="OmpA-like"/>
</dbReference>
<dbReference type="PANTHER" id="PTHR30329:SF21">
    <property type="entry name" value="LIPOPROTEIN YIAD-RELATED"/>
    <property type="match status" value="1"/>
</dbReference>
<name>A0A3E0X2T7_9GAMM</name>
<comment type="caution">
    <text evidence="7">The sequence shown here is derived from an EMBL/GenBank/DDBJ whole genome shotgun (WGS) entry which is preliminary data.</text>
</comment>
<keyword evidence="8" id="KW-1185">Reference proteome</keyword>
<dbReference type="PANTHER" id="PTHR30329">
    <property type="entry name" value="STATOR ELEMENT OF FLAGELLAR MOTOR COMPLEX"/>
    <property type="match status" value="1"/>
</dbReference>
<proteinExistence type="predicted"/>
<evidence type="ECO:0000256" key="2">
    <source>
        <dbReference type="ARBA" id="ARBA00023136"/>
    </source>
</evidence>
<dbReference type="Gene3D" id="2.60.40.2540">
    <property type="match status" value="1"/>
</dbReference>
<evidence type="ECO:0000256" key="5">
    <source>
        <dbReference type="SAM" id="SignalP"/>
    </source>
</evidence>
<dbReference type="PRINTS" id="PR01021">
    <property type="entry name" value="OMPADOMAIN"/>
</dbReference>
<protein>
    <recommendedName>
        <fullName evidence="6">OmpA-like domain-containing protein</fullName>
    </recommendedName>
</protein>
<evidence type="ECO:0000256" key="4">
    <source>
        <dbReference type="PROSITE-ProRule" id="PRU00473"/>
    </source>
</evidence>
<accession>A0A3E0X2T7</accession>
<dbReference type="InterPro" id="IPR041544">
    <property type="entry name" value="MotY_N"/>
</dbReference>
<evidence type="ECO:0000256" key="1">
    <source>
        <dbReference type="ARBA" id="ARBA00004442"/>
    </source>
</evidence>
<dbReference type="Pfam" id="PF18393">
    <property type="entry name" value="MotY_N"/>
    <property type="match status" value="1"/>
</dbReference>
<feature type="chain" id="PRO_5017731804" description="OmpA-like domain-containing protein" evidence="5">
    <location>
        <begin position="22"/>
        <end position="323"/>
    </location>
</feature>
<dbReference type="SUPFAM" id="SSF103088">
    <property type="entry name" value="OmpA-like"/>
    <property type="match status" value="1"/>
</dbReference>
<evidence type="ECO:0000259" key="6">
    <source>
        <dbReference type="PROSITE" id="PS51123"/>
    </source>
</evidence>
<dbReference type="InterPro" id="IPR050330">
    <property type="entry name" value="Bact_OuterMem_StrucFunc"/>
</dbReference>
<dbReference type="PROSITE" id="PS51123">
    <property type="entry name" value="OMPA_2"/>
    <property type="match status" value="1"/>
</dbReference>
<dbReference type="Gene3D" id="3.30.1330.60">
    <property type="entry name" value="OmpA-like domain"/>
    <property type="match status" value="1"/>
</dbReference>
<dbReference type="CDD" id="cd07185">
    <property type="entry name" value="OmpA_C-like"/>
    <property type="match status" value="1"/>
</dbReference>
<dbReference type="RefSeq" id="WP_116302600.1">
    <property type="nucleotide sequence ID" value="NZ_NFZV01000012.1"/>
</dbReference>
<dbReference type="InterPro" id="IPR036737">
    <property type="entry name" value="OmpA-like_sf"/>
</dbReference>
<keyword evidence="5" id="KW-0732">Signal</keyword>
<dbReference type="OrthoDB" id="5793320at2"/>
<feature type="domain" description="OmpA-like" evidence="6">
    <location>
        <begin position="208"/>
        <end position="323"/>
    </location>
</feature>